<evidence type="ECO:0000313" key="3">
    <source>
        <dbReference type="Proteomes" id="UP000694300"/>
    </source>
</evidence>
<reference evidence="2 3" key="1">
    <citation type="submission" date="2020-11" db="EMBL/GenBank/DDBJ databases">
        <title>Pseudonocardia abyssalis sp. nov. and Pseudonocardia oceani sp. nov., description and phylogenomic analysis of two novel actinomycetes isolated from the deep Southern Ocean.</title>
        <authorList>
            <person name="Parra J."/>
        </authorList>
    </citation>
    <scope>NUCLEOTIDE SEQUENCE [LARGE SCALE GENOMIC DNA]</scope>
    <source>
        <strain evidence="2">KRD-185</strain>
        <strain evidence="3">KRD185</strain>
    </source>
</reference>
<protein>
    <submittedName>
        <fullName evidence="2">Uncharacterized protein</fullName>
    </submittedName>
</protein>
<organism evidence="2 3">
    <name type="scientific">Pseudonocardia oceani</name>
    <dbReference type="NCBI Taxonomy" id="2792013"/>
    <lineage>
        <taxon>Bacteria</taxon>
        <taxon>Bacillati</taxon>
        <taxon>Actinomycetota</taxon>
        <taxon>Actinomycetes</taxon>
        <taxon>Pseudonocardiales</taxon>
        <taxon>Pseudonocardiaceae</taxon>
        <taxon>Pseudonocardia</taxon>
    </lineage>
</organism>
<accession>A0ABS6UK28</accession>
<evidence type="ECO:0000313" key="1">
    <source>
        <dbReference type="EMBL" id="MBW0131152.1"/>
    </source>
</evidence>
<dbReference type="RefSeq" id="WP_218596115.1">
    <property type="nucleotide sequence ID" value="NZ_JADQDE010000107.1"/>
</dbReference>
<gene>
    <name evidence="1" type="ORF">I4I82_26230</name>
    <name evidence="2" type="ORF">I4I82_33605</name>
</gene>
<comment type="caution">
    <text evidence="2">The sequence shown here is derived from an EMBL/GenBank/DDBJ whole genome shotgun (WGS) entry which is preliminary data.</text>
</comment>
<name>A0ABS6UK28_9PSEU</name>
<dbReference type="EMBL" id="JADQDF010000001">
    <property type="protein sequence ID" value="MBW0131152.1"/>
    <property type="molecule type" value="Genomic_DNA"/>
</dbReference>
<dbReference type="Proteomes" id="UP000694300">
    <property type="component" value="Unassembled WGS sequence"/>
</dbReference>
<proteinExistence type="predicted"/>
<evidence type="ECO:0000313" key="2">
    <source>
        <dbReference type="EMBL" id="MBW0132586.1"/>
    </source>
</evidence>
<keyword evidence="3" id="KW-1185">Reference proteome</keyword>
<dbReference type="EMBL" id="JADQDF010000003">
    <property type="protein sequence ID" value="MBW0132586.1"/>
    <property type="molecule type" value="Genomic_DNA"/>
</dbReference>
<sequence length="76" mass="8433">MNVGRPGCPVAVIRWKQRRAWVRVYPCVLHHGEVPGAEPMTDRHRELLAARRADWESGLAGRGYVGPPTSSSRDGV</sequence>